<evidence type="ECO:0000256" key="2">
    <source>
        <dbReference type="ARBA" id="ARBA00007613"/>
    </source>
</evidence>
<dbReference type="AlphaFoldDB" id="A0A6I6GT79"/>
<keyword evidence="10" id="KW-1185">Reference proteome</keyword>
<dbReference type="GO" id="GO:0015288">
    <property type="term" value="F:porin activity"/>
    <property type="evidence" value="ECO:0007669"/>
    <property type="project" value="TreeGrafter"/>
</dbReference>
<dbReference type="SUPFAM" id="SSF56954">
    <property type="entry name" value="Outer membrane efflux proteins (OEP)"/>
    <property type="match status" value="1"/>
</dbReference>
<evidence type="ECO:0000256" key="7">
    <source>
        <dbReference type="ARBA" id="ARBA00023237"/>
    </source>
</evidence>
<evidence type="ECO:0000256" key="6">
    <source>
        <dbReference type="ARBA" id="ARBA00023136"/>
    </source>
</evidence>
<keyword evidence="7" id="KW-0998">Cell outer membrane</keyword>
<dbReference type="GO" id="GO:0009279">
    <property type="term" value="C:cell outer membrane"/>
    <property type="evidence" value="ECO:0007669"/>
    <property type="project" value="UniProtKB-SubCell"/>
</dbReference>
<evidence type="ECO:0000256" key="4">
    <source>
        <dbReference type="ARBA" id="ARBA00022452"/>
    </source>
</evidence>
<evidence type="ECO:0000256" key="5">
    <source>
        <dbReference type="ARBA" id="ARBA00022692"/>
    </source>
</evidence>
<keyword evidence="3" id="KW-0813">Transport</keyword>
<reference evidence="9 10" key="1">
    <citation type="submission" date="2019-11" db="EMBL/GenBank/DDBJ databases">
        <authorList>
            <person name="Im W.T."/>
        </authorList>
    </citation>
    <scope>NUCLEOTIDE SEQUENCE [LARGE SCALE GENOMIC DNA]</scope>
    <source>
        <strain evidence="9 10">SB-02</strain>
    </source>
</reference>
<keyword evidence="8" id="KW-0175">Coiled coil</keyword>
<gene>
    <name evidence="9" type="ORF">GLV81_09935</name>
</gene>
<protein>
    <recommendedName>
        <fullName evidence="11">TolC family protein</fullName>
    </recommendedName>
</protein>
<comment type="subcellular location">
    <subcellularLocation>
        <location evidence="1">Cell outer membrane</location>
    </subcellularLocation>
</comment>
<dbReference type="GO" id="GO:0015562">
    <property type="term" value="F:efflux transmembrane transporter activity"/>
    <property type="evidence" value="ECO:0007669"/>
    <property type="project" value="InterPro"/>
</dbReference>
<evidence type="ECO:0008006" key="11">
    <source>
        <dbReference type="Google" id="ProtNLM"/>
    </source>
</evidence>
<dbReference type="GO" id="GO:1990281">
    <property type="term" value="C:efflux pump complex"/>
    <property type="evidence" value="ECO:0007669"/>
    <property type="project" value="TreeGrafter"/>
</dbReference>
<evidence type="ECO:0000256" key="8">
    <source>
        <dbReference type="SAM" id="Coils"/>
    </source>
</evidence>
<sequence>MSSKRVKDFTNLEKNGLLARNDLMRASLQASNVELALLEAQNNLKDASVNMCLMLGLPEQTELLVEAAAFEQTPTAGILSAWEDSAMLHRNELAAYGQRQQSIKAGMQAVKGSQLPSVAATGGYFSAHLQNIATISHALNVGVGVKYNISSLWKTKARLNELQANQQELQAATSLMQDKIRLEVNKSYEAVLLMQKKTEVYDKAIEQATENYRITNNKYNNGLATLTDLLDADLSLLRARLNKVNAKADATLAYANLLKAAGSLQPGFGK</sequence>
<evidence type="ECO:0000313" key="9">
    <source>
        <dbReference type="EMBL" id="QGW28369.1"/>
    </source>
</evidence>
<dbReference type="Pfam" id="PF02321">
    <property type="entry name" value="OEP"/>
    <property type="match status" value="1"/>
</dbReference>
<comment type="similarity">
    <text evidence="2">Belongs to the outer membrane factor (OMF) (TC 1.B.17) family.</text>
</comment>
<proteinExistence type="inferred from homology"/>
<dbReference type="EMBL" id="CP046566">
    <property type="protein sequence ID" value="QGW28369.1"/>
    <property type="molecule type" value="Genomic_DNA"/>
</dbReference>
<evidence type="ECO:0000313" key="10">
    <source>
        <dbReference type="Proteomes" id="UP000426027"/>
    </source>
</evidence>
<dbReference type="PANTHER" id="PTHR30026">
    <property type="entry name" value="OUTER MEMBRANE PROTEIN TOLC"/>
    <property type="match status" value="1"/>
</dbReference>
<organism evidence="9 10">
    <name type="scientific">Phnomibacter ginsenosidimutans</name>
    <dbReference type="NCBI Taxonomy" id="2676868"/>
    <lineage>
        <taxon>Bacteria</taxon>
        <taxon>Pseudomonadati</taxon>
        <taxon>Bacteroidota</taxon>
        <taxon>Chitinophagia</taxon>
        <taxon>Chitinophagales</taxon>
        <taxon>Chitinophagaceae</taxon>
        <taxon>Phnomibacter</taxon>
    </lineage>
</organism>
<dbReference type="Proteomes" id="UP000426027">
    <property type="component" value="Chromosome"/>
</dbReference>
<name>A0A6I6GT79_9BACT</name>
<evidence type="ECO:0000256" key="3">
    <source>
        <dbReference type="ARBA" id="ARBA00022448"/>
    </source>
</evidence>
<evidence type="ECO:0000256" key="1">
    <source>
        <dbReference type="ARBA" id="ARBA00004442"/>
    </source>
</evidence>
<dbReference type="InterPro" id="IPR051906">
    <property type="entry name" value="TolC-like"/>
</dbReference>
<dbReference type="PANTHER" id="PTHR30026:SF20">
    <property type="entry name" value="OUTER MEMBRANE PROTEIN TOLC"/>
    <property type="match status" value="1"/>
</dbReference>
<keyword evidence="6" id="KW-0472">Membrane</keyword>
<keyword evidence="4" id="KW-1134">Transmembrane beta strand</keyword>
<dbReference type="Gene3D" id="1.20.1600.10">
    <property type="entry name" value="Outer membrane efflux proteins (OEP)"/>
    <property type="match status" value="1"/>
</dbReference>
<accession>A0A6I6GT79</accession>
<dbReference type="KEGG" id="fls:GLV81_09935"/>
<dbReference type="InterPro" id="IPR003423">
    <property type="entry name" value="OMP_efflux"/>
</dbReference>
<feature type="coiled-coil region" evidence="8">
    <location>
        <begin position="152"/>
        <end position="179"/>
    </location>
</feature>
<keyword evidence="5" id="KW-0812">Transmembrane</keyword>